<feature type="transmembrane region" description="Helical" evidence="7">
    <location>
        <begin position="415"/>
        <end position="435"/>
    </location>
</feature>
<organism evidence="9">
    <name type="scientific">Cupiennius salei</name>
    <name type="common">American wandering spider</name>
    <dbReference type="NCBI Taxonomy" id="6928"/>
    <lineage>
        <taxon>Eukaryota</taxon>
        <taxon>Metazoa</taxon>
        <taxon>Ecdysozoa</taxon>
        <taxon>Arthropoda</taxon>
        <taxon>Chelicerata</taxon>
        <taxon>Arachnida</taxon>
        <taxon>Araneae</taxon>
        <taxon>Araneomorphae</taxon>
        <taxon>Entelegynae</taxon>
        <taxon>Lycosoidea</taxon>
        <taxon>Ctenidae</taxon>
        <taxon>Cupiennius</taxon>
    </lineage>
</organism>
<evidence type="ECO:0000256" key="6">
    <source>
        <dbReference type="SAM" id="MobiDB-lite"/>
    </source>
</evidence>
<feature type="compositionally biased region" description="Basic and acidic residues" evidence="6">
    <location>
        <begin position="720"/>
        <end position="736"/>
    </location>
</feature>
<feature type="transmembrane region" description="Helical" evidence="7">
    <location>
        <begin position="447"/>
        <end position="470"/>
    </location>
</feature>
<feature type="transmembrane region" description="Helical" evidence="7">
    <location>
        <begin position="592"/>
        <end position="614"/>
    </location>
</feature>
<evidence type="ECO:0000256" key="5">
    <source>
        <dbReference type="ARBA" id="ARBA00023136"/>
    </source>
</evidence>
<feature type="transmembrane region" description="Helical" evidence="7">
    <location>
        <begin position="490"/>
        <end position="511"/>
    </location>
</feature>
<dbReference type="PANTHER" id="PTHR23302">
    <property type="entry name" value="TRANSMEMBRANE CHANNEL-RELATED"/>
    <property type="match status" value="1"/>
</dbReference>
<feature type="transmembrane region" description="Helical" evidence="7">
    <location>
        <begin position="199"/>
        <end position="222"/>
    </location>
</feature>
<evidence type="ECO:0000259" key="8">
    <source>
        <dbReference type="Pfam" id="PF07810"/>
    </source>
</evidence>
<evidence type="ECO:0000256" key="2">
    <source>
        <dbReference type="ARBA" id="ARBA00006510"/>
    </source>
</evidence>
<evidence type="ECO:0000256" key="3">
    <source>
        <dbReference type="ARBA" id="ARBA00022692"/>
    </source>
</evidence>
<feature type="transmembrane region" description="Helical" evidence="7">
    <location>
        <begin position="243"/>
        <end position="262"/>
    </location>
</feature>
<dbReference type="Pfam" id="PF07810">
    <property type="entry name" value="TMC"/>
    <property type="match status" value="1"/>
</dbReference>
<keyword evidence="5 7" id="KW-0472">Membrane</keyword>
<feature type="transmembrane region" description="Helical" evidence="7">
    <location>
        <begin position="554"/>
        <end position="571"/>
    </location>
</feature>
<proteinExistence type="evidence at transcript level"/>
<gene>
    <name evidence="9" type="primary">CSH_0369</name>
</gene>
<keyword evidence="4 7" id="KW-1133">Transmembrane helix</keyword>
<name>A0A061QLK4_CUPSA</name>
<feature type="transmembrane region" description="Helical" evidence="7">
    <location>
        <begin position="653"/>
        <end position="674"/>
    </location>
</feature>
<keyword evidence="3 7" id="KW-0812">Transmembrane</keyword>
<reference evidence="9" key="1">
    <citation type="submission" date="2014-05" db="EMBL/GenBank/DDBJ databases">
        <title>Assembled transcriptome sequences from leg hypodermis of the spider Cupiennius salei.</title>
        <authorList>
            <person name="French A.S."/>
            <person name="Li A.W."/>
            <person name="Meisner S."/>
            <person name="Torkkeli P.H."/>
        </authorList>
    </citation>
    <scope>NUCLEOTIDE SEQUENCE</scope>
    <source>
        <tissue evidence="9">Leg</tissue>
    </source>
</reference>
<comment type="subcellular location">
    <subcellularLocation>
        <location evidence="1">Membrane</location>
        <topology evidence="1">Multi-pass membrane protein</topology>
    </subcellularLocation>
</comment>
<dbReference type="GO" id="GO:0008381">
    <property type="term" value="F:mechanosensitive monoatomic ion channel activity"/>
    <property type="evidence" value="ECO:0007669"/>
    <property type="project" value="TreeGrafter"/>
</dbReference>
<evidence type="ECO:0000256" key="1">
    <source>
        <dbReference type="ARBA" id="ARBA00004141"/>
    </source>
</evidence>
<sequence length="850" mass="98310">MASKDNDQLRQSSNADDIPLQNAKYVYEEDEYGYVDTKEKRISKSLISQLPSRNFDIIDLGSKLDEYSDRTLRRRQSRYRTLQLNSATLTSQQISSDVDKIYELLNLDPEAKEEDKLKTLREMHQSLTIKRQVKERLDADMERRRADQVLDKFTRLKLRTNIMWHKLLYELKNMTYSLEPWHSAIKTLQGQFGSCVASYFIFLRWLLYLNLSNFFVILFFVLTPELAYVNSDQYKPNHTEEAFSAYDFMTGSGWFSTSALYFGHYTHEIIELINGWYYNMPLAYLLCIGVNSIINLVAVSFCLTSSYQKNYIDTAGDVKHLFCNKVFSAWDYSIETEDAARLRKIAFCTEIKELLSFMRRDSRKKTSTDKVVQVGLMILINTCCLGIAVAVNYGIYILLERKALKVGVRILEDMALSLTVTSISSTIYFILSYFIKLEFYLTRKTKLYLTMIRAVILRTTMVGIIVYFWMTTKSSDEQNQCYEDELGKEIYRLIFVNFVVAVIFFTFGFEFIRKVISSYILKNDKLSRFDVAFNTLDLIYYQMLVWVASFCMPLAPLLMIIILILLFYLKLNSVVSNCRPPKRSWSVNEAQTFFLSLLFFMNLLSAFAVGYFIFALKPSNCGPFKEYKKTVEIIHEIFFAKGEEHETSEIVKYLSSPGVLFAVFCALCVILYYARAQSKAHIAVVKIIREQLIMEGKDKVFLLKLFDEALAMHSQANAIEKSDENKDPSPPKRESTNDTNQDVFFNETYNEYYDRPLNSPLPRNLEPGYIPANVPVNKSPLSSEVGAVYNSPRADTKFRPPVNSAGDCDSPARRSKGILIPSHQPGFRHILGEDSPRVSNEGFKFYNERI</sequence>
<evidence type="ECO:0000313" key="9">
    <source>
        <dbReference type="EMBL" id="JAC59310.1"/>
    </source>
</evidence>
<feature type="domain" description="TMC" evidence="8">
    <location>
        <begin position="481"/>
        <end position="586"/>
    </location>
</feature>
<protein>
    <submittedName>
        <fullName evidence="9">Putative TMC-5</fullName>
    </submittedName>
</protein>
<accession>A0A061QLK4</accession>
<dbReference type="InterPro" id="IPR038900">
    <property type="entry name" value="TMC"/>
</dbReference>
<feature type="transmembrane region" description="Helical" evidence="7">
    <location>
        <begin position="371"/>
        <end position="395"/>
    </location>
</feature>
<feature type="transmembrane region" description="Helical" evidence="7">
    <location>
        <begin position="282"/>
        <end position="303"/>
    </location>
</feature>
<dbReference type="PANTHER" id="PTHR23302:SF43">
    <property type="entry name" value="TMC DOMAIN-CONTAINING PROTEIN"/>
    <property type="match status" value="1"/>
</dbReference>
<feature type="region of interest" description="Disordered" evidence="6">
    <location>
        <begin position="792"/>
        <end position="811"/>
    </location>
</feature>
<dbReference type="EMBL" id="GBFC01000028">
    <property type="protein sequence ID" value="JAC59310.1"/>
    <property type="molecule type" value="mRNA"/>
</dbReference>
<feature type="region of interest" description="Disordered" evidence="6">
    <location>
        <begin position="717"/>
        <end position="741"/>
    </location>
</feature>
<evidence type="ECO:0000256" key="4">
    <source>
        <dbReference type="ARBA" id="ARBA00022989"/>
    </source>
</evidence>
<dbReference type="InterPro" id="IPR012496">
    <property type="entry name" value="TMC_dom"/>
</dbReference>
<evidence type="ECO:0000256" key="7">
    <source>
        <dbReference type="SAM" id="Phobius"/>
    </source>
</evidence>
<comment type="similarity">
    <text evidence="2">Belongs to the TMC family.</text>
</comment>
<dbReference type="GO" id="GO:0005886">
    <property type="term" value="C:plasma membrane"/>
    <property type="evidence" value="ECO:0007669"/>
    <property type="project" value="InterPro"/>
</dbReference>
<dbReference type="AlphaFoldDB" id="A0A061QLK4"/>